<reference evidence="4" key="1">
    <citation type="journal article" date="2019" name="Int. J. Syst. Evol. Microbiol.">
        <title>The Global Catalogue of Microorganisms (GCM) 10K type strain sequencing project: providing services to taxonomists for standard genome sequencing and annotation.</title>
        <authorList>
            <consortium name="The Broad Institute Genomics Platform"/>
            <consortium name="The Broad Institute Genome Sequencing Center for Infectious Disease"/>
            <person name="Wu L."/>
            <person name="Ma J."/>
        </authorList>
    </citation>
    <scope>NUCLEOTIDE SEQUENCE [LARGE SCALE GENOMIC DNA]</scope>
    <source>
        <strain evidence="4">CECT 7069</strain>
    </source>
</reference>
<protein>
    <submittedName>
        <fullName evidence="3">CpaD family pilus assembly protein</fullName>
    </submittedName>
</protein>
<evidence type="ECO:0000256" key="1">
    <source>
        <dbReference type="SAM" id="MobiDB-lite"/>
    </source>
</evidence>
<keyword evidence="2" id="KW-0732">Signal</keyword>
<dbReference type="Pfam" id="PF09476">
    <property type="entry name" value="Pilus_CpaD"/>
    <property type="match status" value="1"/>
</dbReference>
<evidence type="ECO:0000313" key="4">
    <source>
        <dbReference type="Proteomes" id="UP001224644"/>
    </source>
</evidence>
<dbReference type="Proteomes" id="UP001224644">
    <property type="component" value="Unassembled WGS sequence"/>
</dbReference>
<organism evidence="3 4">
    <name type="scientific">Methylobacterium adhaesivum</name>
    <dbReference type="NCBI Taxonomy" id="333297"/>
    <lineage>
        <taxon>Bacteria</taxon>
        <taxon>Pseudomonadati</taxon>
        <taxon>Pseudomonadota</taxon>
        <taxon>Alphaproteobacteria</taxon>
        <taxon>Hyphomicrobiales</taxon>
        <taxon>Methylobacteriaceae</taxon>
        <taxon>Methylobacterium</taxon>
    </lineage>
</organism>
<accession>A0ABT8BM21</accession>
<dbReference type="InterPro" id="IPR013361">
    <property type="entry name" value="Pilus_CpaD"/>
</dbReference>
<sequence length="242" mass="26138">MPPSPHLRTLVALAALAGLLGACQSRAPATTGSLYPYDYRARHPIALTDASRSLDVFVTGTGHIDPRQASDIDGFLLEFRRYGRGTLLLDMPRGVAPALGTAVERTGEMIRRMSAQAGVEPGQLVVTTYAVGHPGLAAPLRLSFQRMEAKVTGPCGSWPQDLGAGDPTFSGRNEPYWNFGCSTQSNIAAQVADPVDLVRGRSEGRIDTIRRTRNIEKIRNGNDPSIPWRQDGKTSVKSQVND</sequence>
<comment type="caution">
    <text evidence="3">The sequence shown here is derived from an EMBL/GenBank/DDBJ whole genome shotgun (WGS) entry which is preliminary data.</text>
</comment>
<name>A0ABT8BM21_9HYPH</name>
<dbReference type="EMBL" id="JAUFPX010000018">
    <property type="protein sequence ID" value="MDN3592829.1"/>
    <property type="molecule type" value="Genomic_DNA"/>
</dbReference>
<dbReference type="RefSeq" id="WP_238222033.1">
    <property type="nucleotide sequence ID" value="NZ_BPQD01000002.1"/>
</dbReference>
<dbReference type="NCBIfam" id="TIGR02522">
    <property type="entry name" value="pilus_cpaD"/>
    <property type="match status" value="1"/>
</dbReference>
<evidence type="ECO:0000256" key="2">
    <source>
        <dbReference type="SAM" id="SignalP"/>
    </source>
</evidence>
<evidence type="ECO:0000313" key="3">
    <source>
        <dbReference type="EMBL" id="MDN3592829.1"/>
    </source>
</evidence>
<gene>
    <name evidence="3" type="ORF">QWZ12_19715</name>
</gene>
<proteinExistence type="predicted"/>
<feature type="chain" id="PRO_5047099364" evidence="2">
    <location>
        <begin position="28"/>
        <end position="242"/>
    </location>
</feature>
<keyword evidence="4" id="KW-1185">Reference proteome</keyword>
<feature type="region of interest" description="Disordered" evidence="1">
    <location>
        <begin position="218"/>
        <end position="242"/>
    </location>
</feature>
<feature type="signal peptide" evidence="2">
    <location>
        <begin position="1"/>
        <end position="27"/>
    </location>
</feature>
<dbReference type="InterPro" id="IPR019027">
    <property type="entry name" value="Pilus_biogenesis_CpaD-related"/>
</dbReference>
<feature type="compositionally biased region" description="Polar residues" evidence="1">
    <location>
        <begin position="233"/>
        <end position="242"/>
    </location>
</feature>